<reference evidence="6" key="1">
    <citation type="journal article" date="2022" name="bioRxiv">
        <title>Deciphering the potential niche of two novel black yeast fungi from a biological soil crust based on their genomes, phenotypes, and melanin regulation.</title>
        <authorList>
            <consortium name="DOE Joint Genome Institute"/>
            <person name="Carr E.C."/>
            <person name="Barton Q."/>
            <person name="Grambo S."/>
            <person name="Sullivan M."/>
            <person name="Renfro C.M."/>
            <person name="Kuo A."/>
            <person name="Pangilinan J."/>
            <person name="Lipzen A."/>
            <person name="Keymanesh K."/>
            <person name="Savage E."/>
            <person name="Barry K."/>
            <person name="Grigoriev I.V."/>
            <person name="Riekhof W.R."/>
            <person name="Harris S.S."/>
        </authorList>
    </citation>
    <scope>NUCLEOTIDE SEQUENCE</scope>
    <source>
        <strain evidence="6">JF 03-4F</strain>
    </source>
</reference>
<proteinExistence type="inferred from homology"/>
<dbReference type="InterPro" id="IPR029058">
    <property type="entry name" value="AB_hydrolase_fold"/>
</dbReference>
<dbReference type="InterPro" id="IPR019819">
    <property type="entry name" value="Carboxylesterase_B_CS"/>
</dbReference>
<keyword evidence="2 3" id="KW-0378">Hydrolase</keyword>
<dbReference type="Gene3D" id="3.40.50.1820">
    <property type="entry name" value="alpha/beta hydrolase"/>
    <property type="match status" value="1"/>
</dbReference>
<dbReference type="Proteomes" id="UP001203852">
    <property type="component" value="Unassembled WGS sequence"/>
</dbReference>
<organism evidence="6 7">
    <name type="scientific">Exophiala viscosa</name>
    <dbReference type="NCBI Taxonomy" id="2486360"/>
    <lineage>
        <taxon>Eukaryota</taxon>
        <taxon>Fungi</taxon>
        <taxon>Dikarya</taxon>
        <taxon>Ascomycota</taxon>
        <taxon>Pezizomycotina</taxon>
        <taxon>Eurotiomycetes</taxon>
        <taxon>Chaetothyriomycetidae</taxon>
        <taxon>Chaetothyriales</taxon>
        <taxon>Herpotrichiellaceae</taxon>
        <taxon>Exophiala</taxon>
    </lineage>
</organism>
<evidence type="ECO:0000256" key="2">
    <source>
        <dbReference type="ARBA" id="ARBA00022801"/>
    </source>
</evidence>
<feature type="region of interest" description="Disordered" evidence="4">
    <location>
        <begin position="412"/>
        <end position="435"/>
    </location>
</feature>
<dbReference type="SUPFAM" id="SSF53474">
    <property type="entry name" value="alpha/beta-Hydrolases"/>
    <property type="match status" value="1"/>
</dbReference>
<dbReference type="PROSITE" id="PS00122">
    <property type="entry name" value="CARBOXYLESTERASE_B_1"/>
    <property type="match status" value="1"/>
</dbReference>
<dbReference type="GO" id="GO:0016787">
    <property type="term" value="F:hydrolase activity"/>
    <property type="evidence" value="ECO:0007669"/>
    <property type="project" value="UniProtKB-KW"/>
</dbReference>
<evidence type="ECO:0000256" key="1">
    <source>
        <dbReference type="ARBA" id="ARBA00005964"/>
    </source>
</evidence>
<keyword evidence="7" id="KW-1185">Reference proteome</keyword>
<dbReference type="PROSITE" id="PS00941">
    <property type="entry name" value="CARBOXYLESTERASE_B_2"/>
    <property type="match status" value="1"/>
</dbReference>
<dbReference type="InterPro" id="IPR002018">
    <property type="entry name" value="CarbesteraseB"/>
</dbReference>
<accession>A0AAN6E9E7</accession>
<dbReference type="FunFam" id="3.40.50.1820:FF:000266">
    <property type="entry name" value="Carboxylic ester hydrolase"/>
    <property type="match status" value="1"/>
</dbReference>
<dbReference type="InterPro" id="IPR019826">
    <property type="entry name" value="Carboxylesterase_B_AS"/>
</dbReference>
<dbReference type="AlphaFoldDB" id="A0AAN6E9E7"/>
<protein>
    <recommendedName>
        <fullName evidence="3">Carboxylic ester hydrolase</fullName>
        <ecNumber evidence="3">3.1.1.-</ecNumber>
    </recommendedName>
</protein>
<comment type="caution">
    <text evidence="6">The sequence shown here is derived from an EMBL/GenBank/DDBJ whole genome shotgun (WGS) entry which is preliminary data.</text>
</comment>
<evidence type="ECO:0000259" key="5">
    <source>
        <dbReference type="Pfam" id="PF00135"/>
    </source>
</evidence>
<feature type="chain" id="PRO_5042673741" description="Carboxylic ester hydrolase" evidence="3">
    <location>
        <begin position="19"/>
        <end position="613"/>
    </location>
</feature>
<evidence type="ECO:0000256" key="3">
    <source>
        <dbReference type="RuleBase" id="RU361235"/>
    </source>
</evidence>
<feature type="signal peptide" evidence="3">
    <location>
        <begin position="1"/>
        <end position="18"/>
    </location>
</feature>
<dbReference type="EC" id="3.1.1.-" evidence="3"/>
<gene>
    <name evidence="6" type="ORF">EDD36DRAFT_53228</name>
</gene>
<sequence>MAFLFVTLLLALLSACAARPGYDHNSKPYAAAIQARQLAANSSSSLQVDLGYEVYQGTFNSTSGLNLWKGIRYAAPPTGSNRWQAPVAPQQNRSSVVSASNYGPICPQGPDASTSLVAVNQTGASEDCLFLNVYSPSNATSPLPVLVWIHGGGYGAGNGREDLSQIINANGNNFVAVAIQYRLAAFGFLSSDEVYRNGVVNAGLFDQHFALNWVQSYISLFGGNSSQVTISGESAGGGSVMLQDMAFGGSPGSSLFVNTIAASPYLPMQYGYKDWLPSQSYYAFATHAGCGPSHPYGAGSQTIFDCLVSKDTNTLINASATTSESGNYGTWAFLPVTDGIFVQDLPSQQLLRKKVNGQNALIGNNAEEGTIFTPQNITTESDLVAWLQITFPLFTNDDIAKILLYYPSSNASDTPKAPHFATSGDAGPSALNESSLDTGQQQRASNIYAETTFVCPSYWMAEAYSDRGRTSYKYQFSVPPALHGTDVTAYFGPAAANIGPDLALAFRKIWGNFITTNNPSIPGSVANGASASNSTSSNAAANWPPFTIYAPYQIDLNQTGGTPFLEITSSYNITEYGKPGLQNNISLVNAWTWEAGRGYRCDFWRSVAAIVPE</sequence>
<name>A0AAN6E9E7_9EURO</name>
<dbReference type="Pfam" id="PF00135">
    <property type="entry name" value="COesterase"/>
    <property type="match status" value="1"/>
</dbReference>
<dbReference type="EMBL" id="MU404350">
    <property type="protein sequence ID" value="KAI1619145.1"/>
    <property type="molecule type" value="Genomic_DNA"/>
</dbReference>
<evidence type="ECO:0000313" key="7">
    <source>
        <dbReference type="Proteomes" id="UP001203852"/>
    </source>
</evidence>
<feature type="domain" description="Carboxylesterase type B" evidence="5">
    <location>
        <begin position="62"/>
        <end position="547"/>
    </location>
</feature>
<evidence type="ECO:0000256" key="4">
    <source>
        <dbReference type="SAM" id="MobiDB-lite"/>
    </source>
</evidence>
<evidence type="ECO:0000313" key="6">
    <source>
        <dbReference type="EMBL" id="KAI1619145.1"/>
    </source>
</evidence>
<keyword evidence="3" id="KW-0732">Signal</keyword>
<comment type="similarity">
    <text evidence="1 3">Belongs to the type-B carboxylesterase/lipase family.</text>
</comment>
<dbReference type="PANTHER" id="PTHR11559">
    <property type="entry name" value="CARBOXYLESTERASE"/>
    <property type="match status" value="1"/>
</dbReference>
<dbReference type="InterPro" id="IPR050309">
    <property type="entry name" value="Type-B_Carboxylest/Lipase"/>
</dbReference>